<evidence type="ECO:0000313" key="2">
    <source>
        <dbReference type="EMBL" id="ACB61828.1"/>
    </source>
</evidence>
<name>B1YL26_EXIS2</name>
<dbReference type="eggNOG" id="ENOG502Z7VT">
    <property type="taxonomic scope" value="Bacteria"/>
</dbReference>
<evidence type="ECO:0000313" key="3">
    <source>
        <dbReference type="Proteomes" id="UP000001681"/>
    </source>
</evidence>
<dbReference type="EMBL" id="CP001022">
    <property type="protein sequence ID" value="ACB61828.1"/>
    <property type="molecule type" value="Genomic_DNA"/>
</dbReference>
<dbReference type="OrthoDB" id="9806213at2"/>
<dbReference type="STRING" id="262543.Exig_2378"/>
<evidence type="ECO:0000259" key="1">
    <source>
        <dbReference type="Pfam" id="PF10592"/>
    </source>
</evidence>
<dbReference type="InterPro" id="IPR018891">
    <property type="entry name" value="AIPR_C"/>
</dbReference>
<dbReference type="Pfam" id="PF10592">
    <property type="entry name" value="AIPR"/>
    <property type="match status" value="1"/>
</dbReference>
<reference evidence="3" key="3">
    <citation type="submission" date="2008-04" db="EMBL/GenBank/DDBJ databases">
        <title>Complete sequence of chromosome of Exiguobacterium sibiricum 255-15.</title>
        <authorList>
            <consortium name="US DOE Joint Genome Institute"/>
            <person name="Copeland A."/>
            <person name="Lucas S."/>
            <person name="Lapidus A."/>
            <person name="Glavina del Rio T."/>
            <person name="Dalin E."/>
            <person name="Tice H."/>
            <person name="Bruce D."/>
            <person name="Goodwin L."/>
            <person name="Pitluck S."/>
            <person name="Kiss H."/>
            <person name="Chertkov O."/>
            <person name="Monk C."/>
            <person name="Brettin T."/>
            <person name="Detter J.C."/>
            <person name="Han C."/>
            <person name="Kuske C.R."/>
            <person name="Schmutz J."/>
            <person name="Larimer F."/>
            <person name="Land M."/>
            <person name="Hauser L."/>
            <person name="Kyrpides N."/>
            <person name="Mikhailova N."/>
            <person name="Vishnivetskaya T."/>
            <person name="Rodrigues D.F."/>
            <person name="Gilichinsky D."/>
            <person name="Tiedje J."/>
            <person name="Richardson P."/>
        </authorList>
    </citation>
    <scope>NUCLEOTIDE SEQUENCE [LARGE SCALE GENOMIC DNA]</scope>
    <source>
        <strain evidence="3">DSM 17290 / CIP 109462 / JCM 13490 / 255-15</strain>
    </source>
</reference>
<feature type="domain" description="Abortive phage infection protein C-terminal" evidence="1">
    <location>
        <begin position="294"/>
        <end position="553"/>
    </location>
</feature>
<protein>
    <recommendedName>
        <fullName evidence="1">Abortive phage infection protein C-terminal domain-containing protein</fullName>
    </recommendedName>
</protein>
<dbReference type="KEGG" id="esi:Exig_2378"/>
<sequence length="595" mass="69001">MASVNEYKIVRDNSKKLLKLLLKNDQTRISQLSEENLARYGFYHLILENVLGFQDDFENNDFEIVDDTLTKIIDVRYLNEIKGINTQGMDDYGIDVVNISELSGSQININLFNFKYRNRFSESHISDTDINRSTKFLDFLFEETTTLDESVNSYTHRILNILKTYTNSDSKFICNINLFMVSNENNGIHPQSESYVDTLRKKYNLTVNSITLEEIMSFYNDSTNNKKAVFVIPNEDLISFNLDSQTTSLSQIVKLPINEIFRLTCKDDLFPIEINPPLEKWRTAYSLKMDQSLLYDNVRGFLGNTPYNKKILSTLEKEPDKFFLYNNGITIVAETIESVKRINKFEVSLSNFQIVNGGQTLSSIFNFVNNLKLNGKTDDEISDILTPIFNSHVLVRLYKVPTESDLKNLIAEYTNSQNSISDLNLKSISKIQILIEKHLKQHNIVYARKAGVVGTDIEHPVLRIDMAELAQIIYSANGNPEKVSSQKKKLFRELYQEIFPESLNLDEVLQLIYLREDIRIEYINSKFSQSEQKVFYILYMYLNHDLAIKHCIDLLEYMIRTFHTTTPISDTRKLIQVKFKTQLVNFLDPSQIPIV</sequence>
<reference evidence="2 3" key="2">
    <citation type="journal article" date="2008" name="BMC Genomics">
        <title>Architecture of thermal adaptation in an Exiguobacterium sibiricum strain isolated from 3 million year old permafrost: a genome and transcriptome approach.</title>
        <authorList>
            <person name="Rodrigues D.F."/>
            <person name="Ivanova N."/>
            <person name="He Z."/>
            <person name="Huebner M."/>
            <person name="Zhou J."/>
            <person name="Tiedje J.M."/>
        </authorList>
    </citation>
    <scope>NUCLEOTIDE SEQUENCE [LARGE SCALE GENOMIC DNA]</scope>
    <source>
        <strain evidence="3">DSM 17290 / CIP 109462 / JCM 13490 / 255-15</strain>
    </source>
</reference>
<reference evidence="2 3" key="1">
    <citation type="journal article" date="2006" name="Extremophiles">
        <title>Characterization of Exiguobacterium isolates from the Siberian permafrost. Description of Exiguobacterium sibiricum sp. nov.</title>
        <authorList>
            <person name="Rodrigues D.F."/>
            <person name="Goris J."/>
            <person name="Vishnivetskaya T."/>
            <person name="Gilichinsky D."/>
            <person name="Thomashow M.F."/>
            <person name="Tiedje J.M."/>
        </authorList>
    </citation>
    <scope>NUCLEOTIDE SEQUENCE [LARGE SCALE GENOMIC DNA]</scope>
    <source>
        <strain evidence="3">DSM 17290 / CIP 109462 / JCM 13490 / 255-15</strain>
    </source>
</reference>
<gene>
    <name evidence="2" type="ordered locus">Exig_2378</name>
</gene>
<dbReference type="Proteomes" id="UP000001681">
    <property type="component" value="Chromosome"/>
</dbReference>
<proteinExistence type="predicted"/>
<accession>B1YL26</accession>
<keyword evidence="3" id="KW-1185">Reference proteome</keyword>
<dbReference type="AlphaFoldDB" id="B1YL26"/>
<dbReference type="HOGENOM" id="CLU_021637_0_0_9"/>
<organism evidence="2 3">
    <name type="scientific">Exiguobacterium sibiricum (strain DSM 17290 / CCUG 55495 / CIP 109462 / JCM 13490 / 255-15)</name>
    <dbReference type="NCBI Taxonomy" id="262543"/>
    <lineage>
        <taxon>Bacteria</taxon>
        <taxon>Bacillati</taxon>
        <taxon>Bacillota</taxon>
        <taxon>Bacilli</taxon>
        <taxon>Bacillales</taxon>
        <taxon>Bacillales Family XII. Incertae Sedis</taxon>
        <taxon>Exiguobacterium</taxon>
    </lineage>
</organism>